<protein>
    <submittedName>
        <fullName evidence="2">Putative membrane protein SirB2</fullName>
    </submittedName>
</protein>
<feature type="transmembrane region" description="Helical" evidence="1">
    <location>
        <begin position="67"/>
        <end position="87"/>
    </location>
</feature>
<dbReference type="GO" id="GO:0005886">
    <property type="term" value="C:plasma membrane"/>
    <property type="evidence" value="ECO:0007669"/>
    <property type="project" value="TreeGrafter"/>
</dbReference>
<comment type="caution">
    <text evidence="2">The sequence shown here is derived from an EMBL/GenBank/DDBJ whole genome shotgun (WGS) entry which is preliminary data.</text>
</comment>
<dbReference type="PANTHER" id="PTHR39594">
    <property type="entry name" value="PROTEIN YCHQ"/>
    <property type="match status" value="1"/>
</dbReference>
<feature type="transmembrane region" description="Helical" evidence="1">
    <location>
        <begin position="94"/>
        <end position="113"/>
    </location>
</feature>
<dbReference type="Pfam" id="PF04247">
    <property type="entry name" value="SirB"/>
    <property type="match status" value="1"/>
</dbReference>
<gene>
    <name evidence="2" type="ORF">DES31_0412</name>
</gene>
<feature type="transmembrane region" description="Helical" evidence="1">
    <location>
        <begin position="6"/>
        <end position="25"/>
    </location>
</feature>
<dbReference type="RefSeq" id="WP_121121487.1">
    <property type="nucleotide sequence ID" value="NZ_CP016604.1"/>
</dbReference>
<keyword evidence="3" id="KW-1185">Reference proteome</keyword>
<feature type="transmembrane region" description="Helical" evidence="1">
    <location>
        <begin position="37"/>
        <end position="61"/>
    </location>
</feature>
<proteinExistence type="predicted"/>
<dbReference type="Proteomes" id="UP000280099">
    <property type="component" value="Unassembled WGS sequence"/>
</dbReference>
<sequence>MKSLFFAHIASAYLSLILLLIRGLLSVKEINWRRYKLLRIAPHIIDTLLLISGIGIFLVFGFSILQVWIWLKLVFILLYITFSILALKQANFSITYFILAITSFLLVVVTTLFK</sequence>
<dbReference type="InterPro" id="IPR007360">
    <property type="entry name" value="SirB"/>
</dbReference>
<accession>A0A420XIV4</accession>
<keyword evidence="1" id="KW-1133">Transmembrane helix</keyword>
<organism evidence="2 3">
    <name type="scientific">Otariodibacter oris</name>
    <dbReference type="NCBI Taxonomy" id="1032623"/>
    <lineage>
        <taxon>Bacteria</taxon>
        <taxon>Pseudomonadati</taxon>
        <taxon>Pseudomonadota</taxon>
        <taxon>Gammaproteobacteria</taxon>
        <taxon>Pasteurellales</taxon>
        <taxon>Pasteurellaceae</taxon>
        <taxon>Otariodibacter</taxon>
    </lineage>
</organism>
<dbReference type="EMBL" id="RBJC01000004">
    <property type="protein sequence ID" value="RKR77091.1"/>
    <property type="molecule type" value="Genomic_DNA"/>
</dbReference>
<dbReference type="OrthoDB" id="5588650at2"/>
<evidence type="ECO:0000313" key="2">
    <source>
        <dbReference type="EMBL" id="RKR77091.1"/>
    </source>
</evidence>
<dbReference type="PIRSF" id="PIRSF005610">
    <property type="entry name" value="SirB"/>
    <property type="match status" value="1"/>
</dbReference>
<dbReference type="PANTHER" id="PTHR39594:SF1">
    <property type="entry name" value="PROTEIN YCHQ"/>
    <property type="match status" value="1"/>
</dbReference>
<keyword evidence="1" id="KW-0472">Membrane</keyword>
<name>A0A420XIV4_9PAST</name>
<dbReference type="AlphaFoldDB" id="A0A420XIV4"/>
<evidence type="ECO:0000313" key="3">
    <source>
        <dbReference type="Proteomes" id="UP000280099"/>
    </source>
</evidence>
<keyword evidence="1" id="KW-0812">Transmembrane</keyword>
<reference evidence="2 3" key="1">
    <citation type="submission" date="2018-10" db="EMBL/GenBank/DDBJ databases">
        <title>Genomic Encyclopedia of Type Strains, Phase IV (KMG-IV): sequencing the most valuable type-strain genomes for metagenomic binning, comparative biology and taxonomic classification.</title>
        <authorList>
            <person name="Goeker M."/>
        </authorList>
    </citation>
    <scope>NUCLEOTIDE SEQUENCE [LARGE SCALE GENOMIC DNA]</scope>
    <source>
        <strain evidence="2 3">DSM 23800</strain>
    </source>
</reference>
<evidence type="ECO:0000256" key="1">
    <source>
        <dbReference type="SAM" id="Phobius"/>
    </source>
</evidence>